<keyword evidence="2" id="KW-1185">Reference proteome</keyword>
<dbReference type="Proteomes" id="UP000799424">
    <property type="component" value="Unassembled WGS sequence"/>
</dbReference>
<dbReference type="OrthoDB" id="3791002at2759"/>
<evidence type="ECO:0000313" key="1">
    <source>
        <dbReference type="EMBL" id="KAF2818240.1"/>
    </source>
</evidence>
<gene>
    <name evidence="1" type="ORF">CC86DRAFT_435067</name>
</gene>
<evidence type="ECO:0000313" key="2">
    <source>
        <dbReference type="Proteomes" id="UP000799424"/>
    </source>
</evidence>
<name>A0A6A6ZB20_9PLEO</name>
<accession>A0A6A6ZB20</accession>
<proteinExistence type="predicted"/>
<dbReference type="AlphaFoldDB" id="A0A6A6ZB20"/>
<dbReference type="EMBL" id="MU006256">
    <property type="protein sequence ID" value="KAF2818240.1"/>
    <property type="molecule type" value="Genomic_DNA"/>
</dbReference>
<sequence length="266" mass="30888">MPLFNLFVPYSVRTQLLQSLSAYDAAKLDIVFPGFLDPREKNLFLNPLRDLVWDVNEVRALEAYGMRLLLLGNDVMALQERLHYPRSYIKKHGHSRKLRIYLTGYCPVLAKTTQIRDRMVGFSVNSTPSAYSMFEDTVQIRNIKSRITYEGLSPDTNFTMSFGASIESSAHRSFWLQVPETLDATVDLRIYVPSFKDREWGKVYFPSREALRLSRCVLRRAWLLSCFTDVLRMCFNIRIISVAYLSSSGLHPVLYGRLWLESQIYM</sequence>
<protein>
    <submittedName>
        <fullName evidence="1">Uncharacterized protein</fullName>
    </submittedName>
</protein>
<reference evidence="1" key="1">
    <citation type="journal article" date="2020" name="Stud. Mycol.">
        <title>101 Dothideomycetes genomes: a test case for predicting lifestyles and emergence of pathogens.</title>
        <authorList>
            <person name="Haridas S."/>
            <person name="Albert R."/>
            <person name="Binder M."/>
            <person name="Bloem J."/>
            <person name="Labutti K."/>
            <person name="Salamov A."/>
            <person name="Andreopoulos B."/>
            <person name="Baker S."/>
            <person name="Barry K."/>
            <person name="Bills G."/>
            <person name="Bluhm B."/>
            <person name="Cannon C."/>
            <person name="Castanera R."/>
            <person name="Culley D."/>
            <person name="Daum C."/>
            <person name="Ezra D."/>
            <person name="Gonzalez J."/>
            <person name="Henrissat B."/>
            <person name="Kuo A."/>
            <person name="Liang C."/>
            <person name="Lipzen A."/>
            <person name="Lutzoni F."/>
            <person name="Magnuson J."/>
            <person name="Mondo S."/>
            <person name="Nolan M."/>
            <person name="Ohm R."/>
            <person name="Pangilinan J."/>
            <person name="Park H.-J."/>
            <person name="Ramirez L."/>
            <person name="Alfaro M."/>
            <person name="Sun H."/>
            <person name="Tritt A."/>
            <person name="Yoshinaga Y."/>
            <person name="Zwiers L.-H."/>
            <person name="Turgeon B."/>
            <person name="Goodwin S."/>
            <person name="Spatafora J."/>
            <person name="Crous P."/>
            <person name="Grigoriev I."/>
        </authorList>
    </citation>
    <scope>NUCLEOTIDE SEQUENCE</scope>
    <source>
        <strain evidence="1">CBS 113818</strain>
    </source>
</reference>
<organism evidence="1 2">
    <name type="scientific">Ophiobolus disseminans</name>
    <dbReference type="NCBI Taxonomy" id="1469910"/>
    <lineage>
        <taxon>Eukaryota</taxon>
        <taxon>Fungi</taxon>
        <taxon>Dikarya</taxon>
        <taxon>Ascomycota</taxon>
        <taxon>Pezizomycotina</taxon>
        <taxon>Dothideomycetes</taxon>
        <taxon>Pleosporomycetidae</taxon>
        <taxon>Pleosporales</taxon>
        <taxon>Pleosporineae</taxon>
        <taxon>Phaeosphaeriaceae</taxon>
        <taxon>Ophiobolus</taxon>
    </lineage>
</organism>